<organism evidence="1">
    <name type="scientific">Nilaparvata lugens endogenous nudivirus</name>
    <dbReference type="NCBI Taxonomy" id="1487700"/>
    <lineage>
        <taxon>Viruses</taxon>
        <taxon>Viruses incertae sedis</taxon>
        <taxon>Naldaviricetes</taxon>
        <taxon>Lefavirales</taxon>
        <taxon>Nudiviridae</taxon>
    </lineage>
</organism>
<reference evidence="1" key="2">
    <citation type="submission" date="2014-03" db="EMBL/GenBank/DDBJ databases">
        <authorList>
            <person name="Cheng R."/>
            <person name="Zhang C.-X."/>
        </authorList>
    </citation>
    <scope>NUCLEOTIDE SEQUENCE</scope>
    <source>
        <strain evidence="1">Hangzhou</strain>
    </source>
</reference>
<accession>X5GWC6</accession>
<sequence>MTEGQDWSMLLDWNSLAEFTPYSPIMVRRGETLSSSSVVPGRYNTPDEIKYYKDKAAAQKLTDINTKDYTIVNLPDTITHIPIGSLHSIVNSFSSDSVDYRFCNIRATMRDDVPSVSQVVQDNQEVGDDFNAPATVENVEVENPVLVNKTITDNPMTIDLDTAKDLLGQRWITFLDTLNASEARQANAVTEPDVYINAIAVYKNINPELMNAVLNGSNQNVNRYTMTIGMAHTLLNSLTAEQLAEMDEVKA</sequence>
<dbReference type="EMBL" id="KJ566564">
    <property type="protein sequence ID" value="AHW98282.1"/>
    <property type="molecule type" value="Genomic_DNA"/>
</dbReference>
<reference evidence="1" key="1">
    <citation type="journal article" date="2014" name="J. Virol.">
        <title>Brown planthopper nudivirus DNA integrated in its host genome.</title>
        <authorList>
            <person name="Cheng R.L."/>
            <person name="Xi Y."/>
            <person name="Lou Y.H."/>
            <person name="Wang Z."/>
            <person name="Xu J.Y."/>
            <person name="Xu H.J."/>
            <person name="Zhang C.X."/>
        </authorList>
    </citation>
    <scope>NUCLEOTIDE SEQUENCE</scope>
    <source>
        <strain evidence="1">Hangzhou</strain>
    </source>
</reference>
<protein>
    <submittedName>
        <fullName evidence="1">OrNV_gp028-like protein</fullName>
    </submittedName>
</protein>
<name>X5GWC6_9VIRU</name>
<evidence type="ECO:0000313" key="1">
    <source>
        <dbReference type="EMBL" id="AHW98282.1"/>
    </source>
</evidence>
<proteinExistence type="predicted"/>